<gene>
    <name evidence="2" type="ORF">SCHPADRAFT_46400</name>
</gene>
<organism evidence="2 3">
    <name type="scientific">Schizopora paradoxa</name>
    <dbReference type="NCBI Taxonomy" id="27342"/>
    <lineage>
        <taxon>Eukaryota</taxon>
        <taxon>Fungi</taxon>
        <taxon>Dikarya</taxon>
        <taxon>Basidiomycota</taxon>
        <taxon>Agaricomycotina</taxon>
        <taxon>Agaricomycetes</taxon>
        <taxon>Hymenochaetales</taxon>
        <taxon>Schizoporaceae</taxon>
        <taxon>Schizopora</taxon>
    </lineage>
</organism>
<dbReference type="AlphaFoldDB" id="A0A0H2SS40"/>
<dbReference type="InParanoid" id="A0A0H2SS40"/>
<feature type="compositionally biased region" description="Low complexity" evidence="1">
    <location>
        <begin position="9"/>
        <end position="25"/>
    </location>
</feature>
<dbReference type="OrthoDB" id="3066495at2759"/>
<proteinExistence type="predicted"/>
<protein>
    <submittedName>
        <fullName evidence="2">Uncharacterized protein</fullName>
    </submittedName>
</protein>
<dbReference type="Proteomes" id="UP000053477">
    <property type="component" value="Unassembled WGS sequence"/>
</dbReference>
<reference evidence="2 3" key="1">
    <citation type="submission" date="2015-04" db="EMBL/GenBank/DDBJ databases">
        <title>Complete genome sequence of Schizopora paradoxa KUC8140, a cosmopolitan wood degrader in East Asia.</title>
        <authorList>
            <consortium name="DOE Joint Genome Institute"/>
            <person name="Min B."/>
            <person name="Park H."/>
            <person name="Jang Y."/>
            <person name="Kim J.-J."/>
            <person name="Kim K.H."/>
            <person name="Pangilinan J."/>
            <person name="Lipzen A."/>
            <person name="Riley R."/>
            <person name="Grigoriev I.V."/>
            <person name="Spatafora J.W."/>
            <person name="Choi I.-G."/>
        </authorList>
    </citation>
    <scope>NUCLEOTIDE SEQUENCE [LARGE SCALE GENOMIC DNA]</scope>
    <source>
        <strain evidence="2 3">KUC8140</strain>
    </source>
</reference>
<keyword evidence="3" id="KW-1185">Reference proteome</keyword>
<evidence type="ECO:0000313" key="2">
    <source>
        <dbReference type="EMBL" id="KLO19911.1"/>
    </source>
</evidence>
<dbReference type="EMBL" id="KQ085884">
    <property type="protein sequence ID" value="KLO19911.1"/>
    <property type="molecule type" value="Genomic_DNA"/>
</dbReference>
<feature type="region of interest" description="Disordered" evidence="1">
    <location>
        <begin position="1"/>
        <end position="26"/>
    </location>
</feature>
<accession>A0A0H2SS40</accession>
<name>A0A0H2SS40_9AGAM</name>
<sequence>MQSFECHSLARSKTSSSSTHSTATAPNLVGPGRTIGLLFDWLGRGLESFLNKRALQLNLGPEAVARDIRRLRRHEEISLMVRFATPYAHVSQAKERKLRRLCKNLLKYARSHVHSTQIKALAEITDLAMEDPLIRATLCACNLGQLVPSYKEPDLIMATMRAVGSIENAEVHELWTGALLQSRGDFETISPETFDRLALANSLSGKIPLGYSMQ</sequence>
<evidence type="ECO:0000313" key="3">
    <source>
        <dbReference type="Proteomes" id="UP000053477"/>
    </source>
</evidence>
<evidence type="ECO:0000256" key="1">
    <source>
        <dbReference type="SAM" id="MobiDB-lite"/>
    </source>
</evidence>